<accession>A0A1L3SXV5</accession>
<dbReference type="Proteomes" id="UP000182840">
    <property type="component" value="Chromosome"/>
</dbReference>
<sequence length="108" mass="11161">MASGKPGAVQSAPALAADMATGTYECWYFNQAQLTLNFTVDGPGTYTGYDGASGTYSVDALGAVTFLSGPLQGVMPDGFVASYEVRQGIPTLSYISGRGAEAAFCQRV</sequence>
<evidence type="ECO:0000313" key="1">
    <source>
        <dbReference type="EMBL" id="APH74174.1"/>
    </source>
</evidence>
<organism evidence="1 2">
    <name type="scientific">Aquibium oceanicum</name>
    <dbReference type="NCBI Taxonomy" id="1670800"/>
    <lineage>
        <taxon>Bacteria</taxon>
        <taxon>Pseudomonadati</taxon>
        <taxon>Pseudomonadota</taxon>
        <taxon>Alphaproteobacteria</taxon>
        <taxon>Hyphomicrobiales</taxon>
        <taxon>Phyllobacteriaceae</taxon>
        <taxon>Aquibium</taxon>
    </lineage>
</organism>
<name>A0A1L3SXV5_9HYPH</name>
<evidence type="ECO:0000313" key="2">
    <source>
        <dbReference type="Proteomes" id="UP000182840"/>
    </source>
</evidence>
<reference evidence="2" key="1">
    <citation type="submission" date="2016-11" db="EMBL/GenBank/DDBJ databases">
        <title>Mesorhizobium oceanicum sp. nov., isolated from deep seawater in South China Sea.</title>
        <authorList>
            <person name="Fu G.-Y."/>
        </authorList>
    </citation>
    <scope>NUCLEOTIDE SEQUENCE [LARGE SCALE GENOMIC DNA]</scope>
    <source>
        <strain evidence="2">B7</strain>
    </source>
</reference>
<dbReference type="EMBL" id="CP018171">
    <property type="protein sequence ID" value="APH74174.1"/>
    <property type="molecule type" value="Genomic_DNA"/>
</dbReference>
<dbReference type="KEGG" id="meso:BSQ44_24480"/>
<protein>
    <submittedName>
        <fullName evidence="1">Uncharacterized protein</fullName>
    </submittedName>
</protein>
<proteinExistence type="predicted"/>
<keyword evidence="2" id="KW-1185">Reference proteome</keyword>
<dbReference type="AlphaFoldDB" id="A0A1L3SXV5"/>
<dbReference type="STRING" id="1670800.BSQ44_24480"/>
<gene>
    <name evidence="1" type="ORF">BSQ44_24480</name>
</gene>